<proteinExistence type="predicted"/>
<dbReference type="KEGG" id="cinf:CINF_0889"/>
<dbReference type="Proteomes" id="UP000509414">
    <property type="component" value="Chromosome"/>
</dbReference>
<organism evidence="2 3">
    <name type="scientific">Candidatus Campylobacter infans</name>
    <dbReference type="NCBI Taxonomy" id="2561898"/>
    <lineage>
        <taxon>Bacteria</taxon>
        <taxon>Pseudomonadati</taxon>
        <taxon>Campylobacterota</taxon>
        <taxon>Epsilonproteobacteria</taxon>
        <taxon>Campylobacterales</taxon>
        <taxon>Campylobacteraceae</taxon>
        <taxon>Campylobacter</taxon>
    </lineage>
</organism>
<dbReference type="AlphaFoldDB" id="A0A7H9CIB1"/>
<evidence type="ECO:0000313" key="3">
    <source>
        <dbReference type="Proteomes" id="UP000509414"/>
    </source>
</evidence>
<accession>A0A7H9CIB1</accession>
<evidence type="ECO:0000256" key="1">
    <source>
        <dbReference type="SAM" id="Phobius"/>
    </source>
</evidence>
<keyword evidence="1" id="KW-1133">Transmembrane helix</keyword>
<evidence type="ECO:0000313" key="2">
    <source>
        <dbReference type="EMBL" id="QLI05401.1"/>
    </source>
</evidence>
<keyword evidence="1" id="KW-0472">Membrane</keyword>
<feature type="transmembrane region" description="Helical" evidence="1">
    <location>
        <begin position="108"/>
        <end position="129"/>
    </location>
</feature>
<keyword evidence="3" id="KW-1185">Reference proteome</keyword>
<reference evidence="2 3" key="1">
    <citation type="submission" date="2020-02" db="EMBL/GenBank/DDBJ databases">
        <title>Complete genome sequence of the novel Campylobacter species Candidatus Campylobacter infans.</title>
        <authorList>
            <person name="Duim B."/>
            <person name="Zomer A."/>
            <person name="van der Graaf L."/>
            <person name="Wagenaar J."/>
        </authorList>
    </citation>
    <scope>NUCLEOTIDE SEQUENCE [LARGE SCALE GENOMIC DNA]</scope>
    <source>
        <strain evidence="2 3">19S00001</strain>
    </source>
</reference>
<sequence length="137" mass="16314">MREKYLKICSFAKSRNMQIVLFVLVSFTATFYAFMVIFSAYFLGYIFFSVFNSIIQKFSIIFFLQNYPLLLERYLSFFGVSILCVLYPFLLLFLFTKTLDKLKKSKSIFIDLFIFILLFCVADLVFFTFELTVKAFY</sequence>
<feature type="transmembrane region" description="Helical" evidence="1">
    <location>
        <begin position="21"/>
        <end position="54"/>
    </location>
</feature>
<dbReference type="EMBL" id="CP049075">
    <property type="protein sequence ID" value="QLI05401.1"/>
    <property type="molecule type" value="Genomic_DNA"/>
</dbReference>
<gene>
    <name evidence="2" type="ORF">CINF_0889</name>
</gene>
<feature type="transmembrane region" description="Helical" evidence="1">
    <location>
        <begin position="74"/>
        <end position="96"/>
    </location>
</feature>
<keyword evidence="1" id="KW-0812">Transmembrane</keyword>
<protein>
    <submittedName>
        <fullName evidence="2">Putative membrane protein</fullName>
    </submittedName>
</protein>
<name>A0A7H9CIB1_9BACT</name>